<dbReference type="Proteomes" id="UP000234456">
    <property type="component" value="Unassembled WGS sequence"/>
</dbReference>
<name>A0A2N4TU66_RALPI</name>
<dbReference type="GO" id="GO:0003677">
    <property type="term" value="F:DNA binding"/>
    <property type="evidence" value="ECO:0007669"/>
    <property type="project" value="UniProtKB-KW"/>
</dbReference>
<dbReference type="PROSITE" id="PS50995">
    <property type="entry name" value="HTH_MARR_2"/>
    <property type="match status" value="1"/>
</dbReference>
<keyword evidence="1" id="KW-0805">Transcription regulation</keyword>
<reference evidence="6 7" key="1">
    <citation type="submission" date="2017-12" db="EMBL/GenBank/DDBJ databases">
        <title>Draft genome sequence of Ralstonia pickettii 52.</title>
        <authorList>
            <person name="Zheng B."/>
        </authorList>
    </citation>
    <scope>NUCLEOTIDE SEQUENCE [LARGE SCALE GENOMIC DNA]</scope>
    <source>
        <strain evidence="6 7">52</strain>
    </source>
</reference>
<evidence type="ECO:0000313" key="7">
    <source>
        <dbReference type="Proteomes" id="UP000234456"/>
    </source>
</evidence>
<evidence type="ECO:0000313" key="6">
    <source>
        <dbReference type="EMBL" id="PLC43260.1"/>
    </source>
</evidence>
<dbReference type="EMBL" id="PKQE01000001">
    <property type="protein sequence ID" value="PLC43260.1"/>
    <property type="molecule type" value="Genomic_DNA"/>
</dbReference>
<dbReference type="SMART" id="SM00347">
    <property type="entry name" value="HTH_MARR"/>
    <property type="match status" value="1"/>
</dbReference>
<sequence>MKPKQAHGTPVGFLLAQTAKTTARAFDDALQERGGSLPMWLILKALMAGEHRTQAELAATVGVQGPTLTHHLNGMEKDGLLMRSPLPDNRRVHQVALTDAGRALFFKLRDAAIAYDARLRAGIDAADLERFRVVLQRMSANVESAAGADEDNAAG</sequence>
<evidence type="ECO:0000256" key="3">
    <source>
        <dbReference type="ARBA" id="ARBA00023163"/>
    </source>
</evidence>
<dbReference type="InterPro" id="IPR039422">
    <property type="entry name" value="MarR/SlyA-like"/>
</dbReference>
<dbReference type="GO" id="GO:0006950">
    <property type="term" value="P:response to stress"/>
    <property type="evidence" value="ECO:0007669"/>
    <property type="project" value="TreeGrafter"/>
</dbReference>
<dbReference type="GO" id="GO:0003700">
    <property type="term" value="F:DNA-binding transcription factor activity"/>
    <property type="evidence" value="ECO:0007669"/>
    <property type="project" value="InterPro"/>
</dbReference>
<dbReference type="PANTHER" id="PTHR33164:SF64">
    <property type="entry name" value="TRANSCRIPTIONAL REGULATOR SLYA"/>
    <property type="match status" value="1"/>
</dbReference>
<feature type="domain" description="HTH marR-type" evidence="4">
    <location>
        <begin position="8"/>
        <end position="140"/>
    </location>
</feature>
<dbReference type="PRINTS" id="PR00598">
    <property type="entry name" value="HTHMARR"/>
</dbReference>
<dbReference type="Gene3D" id="1.10.10.10">
    <property type="entry name" value="Winged helix-like DNA-binding domain superfamily/Winged helix DNA-binding domain"/>
    <property type="match status" value="1"/>
</dbReference>
<dbReference type="InterPro" id="IPR036388">
    <property type="entry name" value="WH-like_DNA-bd_sf"/>
</dbReference>
<evidence type="ECO:0000313" key="5">
    <source>
        <dbReference type="EMBL" id="PLC40085.1"/>
    </source>
</evidence>
<dbReference type="PANTHER" id="PTHR33164">
    <property type="entry name" value="TRANSCRIPTIONAL REGULATOR, MARR FAMILY"/>
    <property type="match status" value="1"/>
</dbReference>
<accession>A0A2N4TU66</accession>
<dbReference type="SUPFAM" id="SSF46785">
    <property type="entry name" value="Winged helix' DNA-binding domain"/>
    <property type="match status" value="1"/>
</dbReference>
<protein>
    <submittedName>
        <fullName evidence="6">MarR family transcriptional regulator</fullName>
    </submittedName>
</protein>
<keyword evidence="2" id="KW-0238">DNA-binding</keyword>
<evidence type="ECO:0000259" key="4">
    <source>
        <dbReference type="PROSITE" id="PS50995"/>
    </source>
</evidence>
<dbReference type="InterPro" id="IPR036390">
    <property type="entry name" value="WH_DNA-bd_sf"/>
</dbReference>
<keyword evidence="3" id="KW-0804">Transcription</keyword>
<dbReference type="EMBL" id="PKQE01000008">
    <property type="protein sequence ID" value="PLC40085.1"/>
    <property type="molecule type" value="Genomic_DNA"/>
</dbReference>
<dbReference type="InterPro" id="IPR000835">
    <property type="entry name" value="HTH_MarR-typ"/>
</dbReference>
<dbReference type="AlphaFoldDB" id="A0A2N4TU66"/>
<dbReference type="Pfam" id="PF01047">
    <property type="entry name" value="MarR"/>
    <property type="match status" value="1"/>
</dbReference>
<evidence type="ECO:0000256" key="2">
    <source>
        <dbReference type="ARBA" id="ARBA00023125"/>
    </source>
</evidence>
<organism evidence="6 7">
    <name type="scientific">Ralstonia pickettii</name>
    <name type="common">Burkholderia pickettii</name>
    <dbReference type="NCBI Taxonomy" id="329"/>
    <lineage>
        <taxon>Bacteria</taxon>
        <taxon>Pseudomonadati</taxon>
        <taxon>Pseudomonadota</taxon>
        <taxon>Betaproteobacteria</taxon>
        <taxon>Burkholderiales</taxon>
        <taxon>Burkholderiaceae</taxon>
        <taxon>Ralstonia</taxon>
    </lineage>
</organism>
<proteinExistence type="predicted"/>
<gene>
    <name evidence="6" type="ORF">C0Q88_00515</name>
    <name evidence="5" type="ORF">C0Q88_24035</name>
</gene>
<comment type="caution">
    <text evidence="6">The sequence shown here is derived from an EMBL/GenBank/DDBJ whole genome shotgun (WGS) entry which is preliminary data.</text>
</comment>
<dbReference type="RefSeq" id="WP_102063938.1">
    <property type="nucleotide sequence ID" value="NZ_PKQE01000001.1"/>
</dbReference>
<evidence type="ECO:0000256" key="1">
    <source>
        <dbReference type="ARBA" id="ARBA00023015"/>
    </source>
</evidence>
<dbReference type="OrthoDB" id="9179698at2"/>